<proteinExistence type="predicted"/>
<accession>A0A0N8GTD6</accession>
<dbReference type="RefSeq" id="WP_062418024.1">
    <property type="nucleotide sequence ID" value="NZ_DF967974.1"/>
</dbReference>
<name>A0A0N8GTD6_9CHLR</name>
<dbReference type="SUPFAM" id="SSF52172">
    <property type="entry name" value="CheY-like"/>
    <property type="match status" value="1"/>
</dbReference>
<reference evidence="1 2" key="1">
    <citation type="submission" date="2015-07" db="EMBL/GenBank/DDBJ databases">
        <title>Genome sequence of Levilinea saccharolytica DSM 16555.</title>
        <authorList>
            <person name="Hemp J."/>
            <person name="Ward L.M."/>
            <person name="Pace L.A."/>
            <person name="Fischer W.W."/>
        </authorList>
    </citation>
    <scope>NUCLEOTIDE SEQUENCE [LARGE SCALE GENOMIC DNA]</scope>
    <source>
        <strain evidence="1 2">KIBI-1</strain>
    </source>
</reference>
<evidence type="ECO:0000313" key="2">
    <source>
        <dbReference type="Proteomes" id="UP000050501"/>
    </source>
</evidence>
<dbReference type="InterPro" id="IPR011006">
    <property type="entry name" value="CheY-like_superfamily"/>
</dbReference>
<evidence type="ECO:0000313" key="1">
    <source>
        <dbReference type="EMBL" id="KPL91802.1"/>
    </source>
</evidence>
<comment type="caution">
    <text evidence="1">The sequence shown here is derived from an EMBL/GenBank/DDBJ whole genome shotgun (WGS) entry which is preliminary data.</text>
</comment>
<dbReference type="EMBL" id="LGCM01000002">
    <property type="protein sequence ID" value="KPL91802.1"/>
    <property type="molecule type" value="Genomic_DNA"/>
</dbReference>
<dbReference type="STRING" id="229921.ADN01_00530"/>
<sequence length="131" mass="14172">MNRILLAHPLPTFRSALALLLETRLDVQIIEQVNSMEGLLCEAAAVQPDFVILSQELLGGPVCARLTALRQQAPYVKILVVCARPDADLPVDCTDAVFCHTDLPETIVASMQALIQFSRSKGICQGSSSIP</sequence>
<gene>
    <name evidence="1" type="ORF">ADN01_00530</name>
</gene>
<organism evidence="1 2">
    <name type="scientific">Levilinea saccharolytica</name>
    <dbReference type="NCBI Taxonomy" id="229921"/>
    <lineage>
        <taxon>Bacteria</taxon>
        <taxon>Bacillati</taxon>
        <taxon>Chloroflexota</taxon>
        <taxon>Anaerolineae</taxon>
        <taxon>Anaerolineales</taxon>
        <taxon>Anaerolineaceae</taxon>
        <taxon>Levilinea</taxon>
    </lineage>
</organism>
<protein>
    <recommendedName>
        <fullName evidence="3">Response regulatory domain-containing protein</fullName>
    </recommendedName>
</protein>
<dbReference type="Gene3D" id="3.40.50.2300">
    <property type="match status" value="1"/>
</dbReference>
<dbReference type="Proteomes" id="UP000050501">
    <property type="component" value="Unassembled WGS sequence"/>
</dbReference>
<dbReference type="OrthoDB" id="9808843at2"/>
<dbReference type="AlphaFoldDB" id="A0A0N8GTD6"/>
<keyword evidence="2" id="KW-1185">Reference proteome</keyword>
<evidence type="ECO:0008006" key="3">
    <source>
        <dbReference type="Google" id="ProtNLM"/>
    </source>
</evidence>